<evidence type="ECO:0000256" key="1">
    <source>
        <dbReference type="ARBA" id="ARBA00009013"/>
    </source>
</evidence>
<organism evidence="4">
    <name type="scientific">Desulfamplus magnetovallimortis</name>
    <dbReference type="NCBI Taxonomy" id="1246637"/>
    <lineage>
        <taxon>Bacteria</taxon>
        <taxon>Pseudomonadati</taxon>
        <taxon>Thermodesulfobacteriota</taxon>
        <taxon>Desulfobacteria</taxon>
        <taxon>Desulfobacterales</taxon>
        <taxon>Desulfobacteraceae</taxon>
        <taxon>Desulfamplus</taxon>
    </lineage>
</organism>
<dbReference type="Proteomes" id="UP000191931">
    <property type="component" value="Unassembled WGS sequence"/>
</dbReference>
<protein>
    <recommendedName>
        <fullName evidence="2">Anti-sigma factor antagonist</fullName>
    </recommendedName>
</protein>
<dbReference type="NCBIfam" id="TIGR00377">
    <property type="entry name" value="ant_ant_sig"/>
    <property type="match status" value="1"/>
</dbReference>
<dbReference type="OrthoDB" id="280847at2"/>
<dbReference type="InterPro" id="IPR036513">
    <property type="entry name" value="STAS_dom_sf"/>
</dbReference>
<evidence type="ECO:0000259" key="3">
    <source>
        <dbReference type="PROSITE" id="PS50801"/>
    </source>
</evidence>
<dbReference type="SUPFAM" id="SSF52091">
    <property type="entry name" value="SpoIIaa-like"/>
    <property type="match status" value="1"/>
</dbReference>
<dbReference type="PANTHER" id="PTHR33495">
    <property type="entry name" value="ANTI-SIGMA FACTOR ANTAGONIST TM_1081-RELATED-RELATED"/>
    <property type="match status" value="1"/>
</dbReference>
<dbReference type="EMBL" id="FWEV01000325">
    <property type="protein sequence ID" value="SLM32878.1"/>
    <property type="molecule type" value="Genomic_DNA"/>
</dbReference>
<dbReference type="RefSeq" id="WP_080798598.1">
    <property type="nucleotide sequence ID" value="NZ_LT828540.1"/>
</dbReference>
<dbReference type="STRING" id="1246637.MTBBW1_80221"/>
<dbReference type="Pfam" id="PF01740">
    <property type="entry name" value="STAS"/>
    <property type="match status" value="1"/>
</dbReference>
<dbReference type="InterPro" id="IPR002645">
    <property type="entry name" value="STAS_dom"/>
</dbReference>
<evidence type="ECO:0000313" key="4">
    <source>
        <dbReference type="EMBL" id="CCO06827.1"/>
    </source>
</evidence>
<dbReference type="InterPro" id="IPR003658">
    <property type="entry name" value="Anti-sigma_ant"/>
</dbReference>
<dbReference type="EMBL" id="HF547348">
    <property type="protein sequence ID" value="CCO06827.1"/>
    <property type="molecule type" value="Genomic_DNA"/>
</dbReference>
<comment type="similarity">
    <text evidence="1 2">Belongs to the anti-sigma-factor antagonist family.</text>
</comment>
<reference evidence="5 6" key="3">
    <citation type="submission" date="2017-03" db="EMBL/GenBank/DDBJ databases">
        <authorList>
            <person name="Afonso C.L."/>
            <person name="Miller P.J."/>
            <person name="Scott M.A."/>
            <person name="Spackman E."/>
            <person name="Goraichik I."/>
            <person name="Dimitrov K.M."/>
            <person name="Suarez D.L."/>
            <person name="Swayne D.E."/>
        </authorList>
    </citation>
    <scope>NUCLEOTIDE SEQUENCE [LARGE SCALE GENOMIC DNA]</scope>
    <source>
        <strain evidence="5">PRJEB14757</strain>
    </source>
</reference>
<dbReference type="Gene3D" id="3.30.750.24">
    <property type="entry name" value="STAS domain"/>
    <property type="match status" value="1"/>
</dbReference>
<reference evidence="4" key="1">
    <citation type="submission" date="2012-10" db="EMBL/GenBank/DDBJ databases">
        <authorList>
            <person name="Lefevre C."/>
        </authorList>
    </citation>
    <scope>NUCLEOTIDE SEQUENCE</scope>
    <source>
        <strain evidence="4">BW-1</strain>
    </source>
</reference>
<sequence>MTLNITTDKKDGYSVVHVAGRIDTITAESLEDALMDILSEGEEKIILDLENVEYISSAGIRILVVITKQMYDSGELFCILSENAREIIEMAGVNTFVNICDTIAEAEAAIQ</sequence>
<reference evidence="4" key="2">
    <citation type="submission" date="2012-12" db="EMBL/GenBank/DDBJ databases">
        <title>Region harboring genes involved in magnetosome formation of Candidatus Desulfamplus magnetosmortis.</title>
        <authorList>
            <person name="Lefevre C.T."/>
            <person name="Bazylinski D.A."/>
        </authorList>
    </citation>
    <scope>NUCLEOTIDE SEQUENCE</scope>
    <source>
        <strain evidence="4">BW-1</strain>
    </source>
</reference>
<dbReference type="CDD" id="cd07043">
    <property type="entry name" value="STAS_anti-anti-sigma_factors"/>
    <property type="match status" value="1"/>
</dbReference>
<dbReference type="PROSITE" id="PS50801">
    <property type="entry name" value="STAS"/>
    <property type="match status" value="1"/>
</dbReference>
<gene>
    <name evidence="4" type="ORF">DEMABW1_80221</name>
    <name evidence="5" type="ORF">MTBBW1_80221</name>
</gene>
<name>L0R5M5_9BACT</name>
<proteinExistence type="inferred from homology"/>
<dbReference type="AlphaFoldDB" id="L0R5M5"/>
<feature type="domain" description="STAS" evidence="3">
    <location>
        <begin position="3"/>
        <end position="111"/>
    </location>
</feature>
<keyword evidence="6" id="KW-1185">Reference proteome</keyword>
<evidence type="ECO:0000256" key="2">
    <source>
        <dbReference type="RuleBase" id="RU003749"/>
    </source>
</evidence>
<dbReference type="GO" id="GO:0043856">
    <property type="term" value="F:anti-sigma factor antagonist activity"/>
    <property type="evidence" value="ECO:0007669"/>
    <property type="project" value="InterPro"/>
</dbReference>
<evidence type="ECO:0000313" key="6">
    <source>
        <dbReference type="Proteomes" id="UP000191931"/>
    </source>
</evidence>
<accession>L0R5M5</accession>
<evidence type="ECO:0000313" key="5">
    <source>
        <dbReference type="EMBL" id="SLM32878.1"/>
    </source>
</evidence>